<dbReference type="SUPFAM" id="SSF53062">
    <property type="entry name" value="PTS system fructose IIA component-like"/>
    <property type="match status" value="1"/>
</dbReference>
<keyword evidence="2" id="KW-0813">Transport</keyword>
<keyword evidence="10" id="KW-1185">Reference proteome</keyword>
<dbReference type="Gene3D" id="3.40.50.510">
    <property type="entry name" value="Phosphotransferase system, mannose-type IIA component"/>
    <property type="match status" value="1"/>
</dbReference>
<evidence type="ECO:0000256" key="5">
    <source>
        <dbReference type="ARBA" id="ARBA00022679"/>
    </source>
</evidence>
<proteinExistence type="predicted"/>
<dbReference type="Proteomes" id="UP000503840">
    <property type="component" value="Unassembled WGS sequence"/>
</dbReference>
<evidence type="ECO:0000256" key="4">
    <source>
        <dbReference type="ARBA" id="ARBA00022597"/>
    </source>
</evidence>
<comment type="subcellular location">
    <subcellularLocation>
        <location evidence="1">Cytoplasm</location>
    </subcellularLocation>
</comment>
<evidence type="ECO:0000256" key="6">
    <source>
        <dbReference type="ARBA" id="ARBA00022683"/>
    </source>
</evidence>
<name>A0A7J0BKW4_9BACT</name>
<dbReference type="EMBL" id="BLVO01000013">
    <property type="protein sequence ID" value="GFM33852.1"/>
    <property type="molecule type" value="Genomic_DNA"/>
</dbReference>
<dbReference type="InterPro" id="IPR051471">
    <property type="entry name" value="Bacterial_PTS_sugar_comp"/>
</dbReference>
<evidence type="ECO:0000256" key="7">
    <source>
        <dbReference type="ARBA" id="ARBA00022777"/>
    </source>
</evidence>
<dbReference type="GO" id="GO:0009401">
    <property type="term" value="P:phosphoenolpyruvate-dependent sugar phosphotransferase system"/>
    <property type="evidence" value="ECO:0007669"/>
    <property type="project" value="UniProtKB-KW"/>
</dbReference>
<dbReference type="GO" id="GO:0016020">
    <property type="term" value="C:membrane"/>
    <property type="evidence" value="ECO:0007669"/>
    <property type="project" value="InterPro"/>
</dbReference>
<evidence type="ECO:0000313" key="9">
    <source>
        <dbReference type="EMBL" id="GFM33852.1"/>
    </source>
</evidence>
<evidence type="ECO:0000313" key="10">
    <source>
        <dbReference type="Proteomes" id="UP000503840"/>
    </source>
</evidence>
<dbReference type="InterPro" id="IPR036662">
    <property type="entry name" value="PTS_EIIA_man-typ_sf"/>
</dbReference>
<comment type="caution">
    <text evidence="9">The sequence shown here is derived from an EMBL/GenBank/DDBJ whole genome shotgun (WGS) entry which is preliminary data.</text>
</comment>
<keyword evidence="7" id="KW-0418">Kinase</keyword>
<dbReference type="GO" id="GO:0016301">
    <property type="term" value="F:kinase activity"/>
    <property type="evidence" value="ECO:0007669"/>
    <property type="project" value="UniProtKB-KW"/>
</dbReference>
<evidence type="ECO:0000256" key="1">
    <source>
        <dbReference type="ARBA" id="ARBA00004496"/>
    </source>
</evidence>
<evidence type="ECO:0000256" key="2">
    <source>
        <dbReference type="ARBA" id="ARBA00022448"/>
    </source>
</evidence>
<dbReference type="CDD" id="cd00006">
    <property type="entry name" value="PTS_IIA_man"/>
    <property type="match status" value="1"/>
</dbReference>
<keyword evidence="6" id="KW-0598">Phosphotransferase system</keyword>
<evidence type="ECO:0000256" key="3">
    <source>
        <dbReference type="ARBA" id="ARBA00022490"/>
    </source>
</evidence>
<feature type="domain" description="PTS EIIA type-4" evidence="8">
    <location>
        <begin position="10"/>
        <end position="131"/>
    </location>
</feature>
<dbReference type="InterPro" id="IPR004701">
    <property type="entry name" value="PTS_EIIA_man-typ"/>
</dbReference>
<dbReference type="InterPro" id="IPR033887">
    <property type="entry name" value="PTS_IIA_man"/>
</dbReference>
<gene>
    <name evidence="9" type="ORF">DSM101010T_22170</name>
</gene>
<dbReference type="PANTHER" id="PTHR33799">
    <property type="entry name" value="PTS PERMEASE-RELATED-RELATED"/>
    <property type="match status" value="1"/>
</dbReference>
<dbReference type="Pfam" id="PF03610">
    <property type="entry name" value="EIIA-man"/>
    <property type="match status" value="1"/>
</dbReference>
<reference evidence="9 10" key="1">
    <citation type="submission" date="2020-05" db="EMBL/GenBank/DDBJ databases">
        <title>Draft genome sequence of Desulfovibrio sp. strain HN2T.</title>
        <authorList>
            <person name="Ueno A."/>
            <person name="Tamazawa S."/>
            <person name="Tamamura S."/>
            <person name="Murakami T."/>
            <person name="Kiyama T."/>
            <person name="Inomata H."/>
            <person name="Amano Y."/>
            <person name="Miyakawa K."/>
            <person name="Tamaki H."/>
            <person name="Naganuma T."/>
            <person name="Kaneko K."/>
        </authorList>
    </citation>
    <scope>NUCLEOTIDE SEQUENCE [LARGE SCALE GENOMIC DNA]</scope>
    <source>
        <strain evidence="9 10">HN2</strain>
    </source>
</reference>
<keyword evidence="5" id="KW-0808">Transferase</keyword>
<evidence type="ECO:0000259" key="8">
    <source>
        <dbReference type="PROSITE" id="PS51096"/>
    </source>
</evidence>
<dbReference type="PROSITE" id="PS51096">
    <property type="entry name" value="PTS_EIIA_TYPE_4"/>
    <property type="match status" value="1"/>
</dbReference>
<accession>A0A7J0BKW4</accession>
<dbReference type="GO" id="GO:0005737">
    <property type="term" value="C:cytoplasm"/>
    <property type="evidence" value="ECO:0007669"/>
    <property type="project" value="UniProtKB-SubCell"/>
</dbReference>
<keyword evidence="4 9" id="KW-0762">Sugar transport</keyword>
<dbReference type="PANTHER" id="PTHR33799:SF1">
    <property type="entry name" value="PTS SYSTEM MANNOSE-SPECIFIC EIIAB COMPONENT-RELATED"/>
    <property type="match status" value="1"/>
</dbReference>
<sequence>MTEPITDVAPVGVVIVTHADYGSALLRAAEVILGSQDDCGTVSVDGTSEVAETVARLKETVARVDKGRGVLILTDMFGGTPTNLSLSLLSAGNVEVVTGVNLPMLLKVFGCRKMDLHTLADEAKASGDKGIVVAGAVLRRKVKNG</sequence>
<organism evidence="9 10">
    <name type="scientific">Desulfovibrio subterraneus</name>
    <dbReference type="NCBI Taxonomy" id="2718620"/>
    <lineage>
        <taxon>Bacteria</taxon>
        <taxon>Pseudomonadati</taxon>
        <taxon>Thermodesulfobacteriota</taxon>
        <taxon>Desulfovibrionia</taxon>
        <taxon>Desulfovibrionales</taxon>
        <taxon>Desulfovibrionaceae</taxon>
        <taxon>Desulfovibrio</taxon>
    </lineage>
</organism>
<keyword evidence="3" id="KW-0963">Cytoplasm</keyword>
<dbReference type="AlphaFoldDB" id="A0A7J0BKW4"/>
<protein>
    <submittedName>
        <fullName evidence="9">PTS sugar transporter subunit IIA</fullName>
    </submittedName>
</protein>
<dbReference type="RefSeq" id="WP_174405507.1">
    <property type="nucleotide sequence ID" value="NZ_BLVO01000013.1"/>
</dbReference>